<dbReference type="AlphaFoldDB" id="A0A6C0GZU7"/>
<protein>
    <recommendedName>
        <fullName evidence="1">Nudix hydrolase domain-containing protein</fullName>
    </recommendedName>
</protein>
<dbReference type="Gene3D" id="3.90.79.10">
    <property type="entry name" value="Nucleoside Triphosphate Pyrophosphohydrolase"/>
    <property type="match status" value="1"/>
</dbReference>
<evidence type="ECO:0000259" key="1">
    <source>
        <dbReference type="PROSITE" id="PS51462"/>
    </source>
</evidence>
<name>A0A6C0GZU7_9ZZZZ</name>
<dbReference type="EMBL" id="MN739831">
    <property type="protein sequence ID" value="QHT73650.1"/>
    <property type="molecule type" value="Genomic_DNA"/>
</dbReference>
<dbReference type="SUPFAM" id="SSF55811">
    <property type="entry name" value="Nudix"/>
    <property type="match status" value="1"/>
</dbReference>
<dbReference type="InterPro" id="IPR000086">
    <property type="entry name" value="NUDIX_hydrolase_dom"/>
</dbReference>
<dbReference type="InterPro" id="IPR015797">
    <property type="entry name" value="NUDIX_hydrolase-like_dom_sf"/>
</dbReference>
<evidence type="ECO:0000313" key="2">
    <source>
        <dbReference type="EMBL" id="QHT73650.1"/>
    </source>
</evidence>
<organism evidence="2">
    <name type="scientific">viral metagenome</name>
    <dbReference type="NCBI Taxonomy" id="1070528"/>
    <lineage>
        <taxon>unclassified sequences</taxon>
        <taxon>metagenomes</taxon>
        <taxon>organismal metagenomes</taxon>
    </lineage>
</organism>
<dbReference type="PROSITE" id="PS51462">
    <property type="entry name" value="NUDIX"/>
    <property type="match status" value="1"/>
</dbReference>
<accession>A0A6C0GZU7</accession>
<proteinExistence type="predicted"/>
<feature type="domain" description="Nudix hydrolase" evidence="1">
    <location>
        <begin position="26"/>
        <end position="166"/>
    </location>
</feature>
<reference evidence="2" key="1">
    <citation type="journal article" date="2020" name="Nature">
        <title>Giant virus diversity and host interactions through global metagenomics.</title>
        <authorList>
            <person name="Schulz F."/>
            <person name="Roux S."/>
            <person name="Paez-Espino D."/>
            <person name="Jungbluth S."/>
            <person name="Walsh D.A."/>
            <person name="Denef V.J."/>
            <person name="McMahon K.D."/>
            <person name="Konstantinidis K.T."/>
            <person name="Eloe-Fadrosh E.A."/>
            <person name="Kyrpides N.C."/>
            <person name="Woyke T."/>
        </authorList>
    </citation>
    <scope>NUCLEOTIDE SEQUENCE</scope>
    <source>
        <strain evidence="2">GVMAG-M-3300023179-4</strain>
    </source>
</reference>
<sequence>MEKKIFRPSLESLGRPTFYYNDNLNMQIRAGGVIIYRFEKDKIQFLMIKKLINNTYEDIGGKTDIIDISELDTISREVEEETNLIINSLIIKNQCMKSKSKYIPNSKYLLFLVKGNIYEKRLKSEYFGNLEIKDNINRIIEWVNLGDILEYKIKLHPRISGKEFREFICNEFNL</sequence>